<sequence>MAVVVLCSGCGVAVEVVHCGDCYQLNSRSSADHVQWACGKDVPKRSCDDDGTSYPMMPFLCPIVFGG</sequence>
<name>A0A5B7DRF3_PORTR</name>
<gene>
    <name evidence="1" type="ORF">E2C01_016557</name>
</gene>
<protein>
    <submittedName>
        <fullName evidence="1">Uncharacterized protein</fullName>
    </submittedName>
</protein>
<accession>A0A5B7DRF3</accession>
<organism evidence="1 2">
    <name type="scientific">Portunus trituberculatus</name>
    <name type="common">Swimming crab</name>
    <name type="synonym">Neptunus trituberculatus</name>
    <dbReference type="NCBI Taxonomy" id="210409"/>
    <lineage>
        <taxon>Eukaryota</taxon>
        <taxon>Metazoa</taxon>
        <taxon>Ecdysozoa</taxon>
        <taxon>Arthropoda</taxon>
        <taxon>Crustacea</taxon>
        <taxon>Multicrustacea</taxon>
        <taxon>Malacostraca</taxon>
        <taxon>Eumalacostraca</taxon>
        <taxon>Eucarida</taxon>
        <taxon>Decapoda</taxon>
        <taxon>Pleocyemata</taxon>
        <taxon>Brachyura</taxon>
        <taxon>Eubrachyura</taxon>
        <taxon>Portunoidea</taxon>
        <taxon>Portunidae</taxon>
        <taxon>Portuninae</taxon>
        <taxon>Portunus</taxon>
    </lineage>
</organism>
<keyword evidence="2" id="KW-1185">Reference proteome</keyword>
<evidence type="ECO:0000313" key="2">
    <source>
        <dbReference type="Proteomes" id="UP000324222"/>
    </source>
</evidence>
<evidence type="ECO:0000313" key="1">
    <source>
        <dbReference type="EMBL" id="MPC23506.1"/>
    </source>
</evidence>
<comment type="caution">
    <text evidence="1">The sequence shown here is derived from an EMBL/GenBank/DDBJ whole genome shotgun (WGS) entry which is preliminary data.</text>
</comment>
<reference evidence="1 2" key="1">
    <citation type="submission" date="2019-05" db="EMBL/GenBank/DDBJ databases">
        <title>Another draft genome of Portunus trituberculatus and its Hox gene families provides insights of decapod evolution.</title>
        <authorList>
            <person name="Jeong J.-H."/>
            <person name="Song I."/>
            <person name="Kim S."/>
            <person name="Choi T."/>
            <person name="Kim D."/>
            <person name="Ryu S."/>
            <person name="Kim W."/>
        </authorList>
    </citation>
    <scope>NUCLEOTIDE SEQUENCE [LARGE SCALE GENOMIC DNA]</scope>
    <source>
        <tissue evidence="1">Muscle</tissue>
    </source>
</reference>
<dbReference type="EMBL" id="VSRR010001214">
    <property type="protein sequence ID" value="MPC23506.1"/>
    <property type="molecule type" value="Genomic_DNA"/>
</dbReference>
<dbReference type="Proteomes" id="UP000324222">
    <property type="component" value="Unassembled WGS sequence"/>
</dbReference>
<dbReference type="AlphaFoldDB" id="A0A5B7DRF3"/>
<proteinExistence type="predicted"/>